<evidence type="ECO:0000256" key="2">
    <source>
        <dbReference type="ARBA" id="ARBA00009433"/>
    </source>
</evidence>
<dbReference type="Pfam" id="PF13085">
    <property type="entry name" value="Fer2_3"/>
    <property type="match status" value="1"/>
</dbReference>
<dbReference type="SUPFAM" id="SSF54292">
    <property type="entry name" value="2Fe-2S ferredoxin-like"/>
    <property type="match status" value="1"/>
</dbReference>
<accession>A0ABU3P042</accession>
<dbReference type="Proteomes" id="UP001254848">
    <property type="component" value="Unassembled WGS sequence"/>
</dbReference>
<dbReference type="InterPro" id="IPR050573">
    <property type="entry name" value="SDH/FRD_Iron-Sulfur"/>
</dbReference>
<name>A0ABU3P042_9FIRM</name>
<dbReference type="PANTHER" id="PTHR11921">
    <property type="entry name" value="SUCCINATE DEHYDROGENASE IRON-SULFUR PROTEIN"/>
    <property type="match status" value="1"/>
</dbReference>
<protein>
    <submittedName>
        <fullName evidence="5">2Fe-2S iron-sulfur cluster-binding protein</fullName>
    </submittedName>
</protein>
<comment type="cofactor">
    <cofactor evidence="1">
        <name>[3Fe-4S] cluster</name>
        <dbReference type="ChEBI" id="CHEBI:21137"/>
    </cofactor>
</comment>
<evidence type="ECO:0000313" key="6">
    <source>
        <dbReference type="Proteomes" id="UP001254848"/>
    </source>
</evidence>
<dbReference type="PANTHER" id="PTHR11921:SF29">
    <property type="entry name" value="SUCCINATE DEHYDROGENASE [UBIQUINONE] IRON-SULFUR SUBUNIT, MITOCHONDRIAL"/>
    <property type="match status" value="1"/>
</dbReference>
<comment type="similarity">
    <text evidence="2">Belongs to the succinate dehydrogenase/fumarate reductase iron-sulfur protein family.</text>
</comment>
<dbReference type="InterPro" id="IPR025192">
    <property type="entry name" value="Succ_DH/fum_Rdtase_N"/>
</dbReference>
<dbReference type="InterPro" id="IPR036010">
    <property type="entry name" value="2Fe-2S_ferredoxin-like_sf"/>
</dbReference>
<dbReference type="PROSITE" id="PS00197">
    <property type="entry name" value="2FE2S_FER_1"/>
    <property type="match status" value="1"/>
</dbReference>
<organism evidence="5 6">
    <name type="scientific">Anaeroselena agilis</name>
    <dbReference type="NCBI Taxonomy" id="3063788"/>
    <lineage>
        <taxon>Bacteria</taxon>
        <taxon>Bacillati</taxon>
        <taxon>Bacillota</taxon>
        <taxon>Negativicutes</taxon>
        <taxon>Acetonemataceae</taxon>
        <taxon>Anaeroselena</taxon>
    </lineage>
</organism>
<evidence type="ECO:0000259" key="4">
    <source>
        <dbReference type="Pfam" id="PF13085"/>
    </source>
</evidence>
<dbReference type="InterPro" id="IPR012675">
    <property type="entry name" value="Beta-grasp_dom_sf"/>
</dbReference>
<feature type="domain" description="Succinate dehydogenase/fumarate reductase N-terminal" evidence="4">
    <location>
        <begin position="8"/>
        <end position="107"/>
    </location>
</feature>
<keyword evidence="6" id="KW-1185">Reference proteome</keyword>
<sequence>MDNSSTITVRVFRFDPDADRAGRLQEFAVAGDAPLSVMALLAKVRELDASFCCRTSTCFKGRCGSCLVRVNGRDAFGCTTLIHPGETVVIEPHSRYAVVRDVVVDFARPLAPEGEGAR</sequence>
<comment type="caution">
    <text evidence="5">The sequence shown here is derived from an EMBL/GenBank/DDBJ whole genome shotgun (WGS) entry which is preliminary data.</text>
</comment>
<evidence type="ECO:0000256" key="1">
    <source>
        <dbReference type="ARBA" id="ARBA00001927"/>
    </source>
</evidence>
<dbReference type="RefSeq" id="WP_413780897.1">
    <property type="nucleotide sequence ID" value="NZ_JAUOZS010000001.1"/>
</dbReference>
<evidence type="ECO:0000313" key="5">
    <source>
        <dbReference type="EMBL" id="MDT8902415.1"/>
    </source>
</evidence>
<reference evidence="5 6" key="1">
    <citation type="submission" date="2023-07" db="EMBL/GenBank/DDBJ databases">
        <title>The novel representative of Negativicutes class, Anaeroselena agilis gen. nov. sp. nov.</title>
        <authorList>
            <person name="Prokofeva M.I."/>
            <person name="Elcheninov A.G."/>
            <person name="Klyukina A."/>
            <person name="Kublanov I.V."/>
            <person name="Frolov E.N."/>
            <person name="Podosokorskaya O.A."/>
        </authorList>
    </citation>
    <scope>NUCLEOTIDE SEQUENCE [LARGE SCALE GENOMIC DNA]</scope>
    <source>
        <strain evidence="5 6">4137-cl</strain>
    </source>
</reference>
<evidence type="ECO:0000256" key="3">
    <source>
        <dbReference type="ARBA" id="ARBA00034078"/>
    </source>
</evidence>
<proteinExistence type="inferred from homology"/>
<comment type="cofactor">
    <cofactor evidence="3">
        <name>[2Fe-2S] cluster</name>
        <dbReference type="ChEBI" id="CHEBI:190135"/>
    </cofactor>
</comment>
<dbReference type="InterPro" id="IPR006058">
    <property type="entry name" value="2Fe2S_fd_BS"/>
</dbReference>
<dbReference type="EMBL" id="JAUOZS010000001">
    <property type="protein sequence ID" value="MDT8902415.1"/>
    <property type="molecule type" value="Genomic_DNA"/>
</dbReference>
<dbReference type="Gene3D" id="3.10.20.30">
    <property type="match status" value="1"/>
</dbReference>
<gene>
    <name evidence="5" type="ORF">Q4T40_14290</name>
</gene>